<protein>
    <submittedName>
        <fullName evidence="1">Uncharacterized protein</fullName>
    </submittedName>
</protein>
<dbReference type="EMBL" id="VICG01000002">
    <property type="protein sequence ID" value="KAA8574776.1"/>
    <property type="molecule type" value="Genomic_DNA"/>
</dbReference>
<keyword evidence="2" id="KW-1185">Reference proteome</keyword>
<accession>A0A5M9K3N7</accession>
<evidence type="ECO:0000313" key="2">
    <source>
        <dbReference type="Proteomes" id="UP000322873"/>
    </source>
</evidence>
<sequence>MIHTYILSRFSIALVHIHTIGRSQSYVTLESSPAHLQRTVLVRYHFTKACTCDHLHGKGAIVHAISGDSISSKDEQDEKKVFYVSE</sequence>
<name>A0A5M9K3N7_MONFR</name>
<proteinExistence type="predicted"/>
<reference evidence="1 2" key="1">
    <citation type="submission" date="2019-06" db="EMBL/GenBank/DDBJ databases">
        <title>Genome Sequence of the Brown Rot Fungal Pathogen Monilinia fructicola.</title>
        <authorList>
            <person name="De Miccolis Angelini R.M."/>
            <person name="Landi L."/>
            <person name="Abate D."/>
            <person name="Pollastro S."/>
            <person name="Romanazzi G."/>
            <person name="Faretra F."/>
        </authorList>
    </citation>
    <scope>NUCLEOTIDE SEQUENCE [LARGE SCALE GENOMIC DNA]</scope>
    <source>
        <strain evidence="1 2">Mfrc123</strain>
    </source>
</reference>
<organism evidence="1 2">
    <name type="scientific">Monilinia fructicola</name>
    <name type="common">Brown rot fungus</name>
    <name type="synonym">Ciboria fructicola</name>
    <dbReference type="NCBI Taxonomy" id="38448"/>
    <lineage>
        <taxon>Eukaryota</taxon>
        <taxon>Fungi</taxon>
        <taxon>Dikarya</taxon>
        <taxon>Ascomycota</taxon>
        <taxon>Pezizomycotina</taxon>
        <taxon>Leotiomycetes</taxon>
        <taxon>Helotiales</taxon>
        <taxon>Sclerotiniaceae</taxon>
        <taxon>Monilinia</taxon>
    </lineage>
</organism>
<evidence type="ECO:0000313" key="1">
    <source>
        <dbReference type="EMBL" id="KAA8574776.1"/>
    </source>
</evidence>
<dbReference type="Proteomes" id="UP000322873">
    <property type="component" value="Unassembled WGS sequence"/>
</dbReference>
<comment type="caution">
    <text evidence="1">The sequence shown here is derived from an EMBL/GenBank/DDBJ whole genome shotgun (WGS) entry which is preliminary data.</text>
</comment>
<gene>
    <name evidence="1" type="ORF">EYC84_004025</name>
</gene>
<dbReference type="AlphaFoldDB" id="A0A5M9K3N7"/>